<gene>
    <name evidence="6" type="ORF">HMPREF9429_00033</name>
</gene>
<dbReference type="GO" id="GO:0003677">
    <property type="term" value="F:DNA binding"/>
    <property type="evidence" value="ECO:0007669"/>
    <property type="project" value="UniProtKB-KW"/>
</dbReference>
<dbReference type="Pfam" id="PF03466">
    <property type="entry name" value="LysR_substrate"/>
    <property type="match status" value="1"/>
</dbReference>
<dbReference type="SUPFAM" id="SSF53850">
    <property type="entry name" value="Periplasmic binding protein-like II"/>
    <property type="match status" value="1"/>
</dbReference>
<dbReference type="InterPro" id="IPR036390">
    <property type="entry name" value="WH_DNA-bd_sf"/>
</dbReference>
<dbReference type="eggNOG" id="COG0583">
    <property type="taxonomic scope" value="Bacteria"/>
</dbReference>
<protein>
    <submittedName>
        <fullName evidence="6">LysR substrate binding domain protein</fullName>
    </submittedName>
</protein>
<sequence>MRGDTMNLKQLEYFSVLAETEHYRRAAELLYITEPSLNRAIRDMEKEMGVRLFEKKGRNIFLTKYGKMFYPYVTKSLEELNRGLQVMKAYTRPDKGTINLGFVYTMGYTMVPDMITSFHGMEGNKDIEFNFTQGTTRELIKSLKDEQTDMIFCSSVADEPEIMFYPIAEERLVVVVPENHVLAKRASVSLKEIEPYPFIHFHAGSGMHTTVETLLERADAHPHVVCHIEEDNAMAGFVAAGYGLAIMPDFYLLKHYAVERIPIADKTDRRYLYMAVHKQHPMLPVVERFRNFVLVQGQRETI</sequence>
<dbReference type="CDD" id="cd08434">
    <property type="entry name" value="PBP2_GltC_like"/>
    <property type="match status" value="1"/>
</dbReference>
<dbReference type="OrthoDB" id="1677645at2"/>
<dbReference type="STRING" id="706434.HMPREF9429_00033"/>
<dbReference type="Gene3D" id="3.40.190.290">
    <property type="match status" value="1"/>
</dbReference>
<dbReference type="PROSITE" id="PS50931">
    <property type="entry name" value="HTH_LYSR"/>
    <property type="match status" value="1"/>
</dbReference>
<dbReference type="FunFam" id="1.10.10.10:FF:000001">
    <property type="entry name" value="LysR family transcriptional regulator"/>
    <property type="match status" value="1"/>
</dbReference>
<dbReference type="Proteomes" id="UP000003195">
    <property type="component" value="Unassembled WGS sequence"/>
</dbReference>
<dbReference type="PANTHER" id="PTHR30346">
    <property type="entry name" value="TRANSCRIPTIONAL DUAL REGULATOR HCAR-RELATED"/>
    <property type="match status" value="1"/>
</dbReference>
<dbReference type="GO" id="GO:0003700">
    <property type="term" value="F:DNA-binding transcription factor activity"/>
    <property type="evidence" value="ECO:0007669"/>
    <property type="project" value="InterPro"/>
</dbReference>
<evidence type="ECO:0000313" key="7">
    <source>
        <dbReference type="Proteomes" id="UP000003195"/>
    </source>
</evidence>
<dbReference type="Pfam" id="PF00126">
    <property type="entry name" value="HTH_1"/>
    <property type="match status" value="1"/>
</dbReference>
<accession>E2Z9D5</accession>
<evidence type="ECO:0000256" key="1">
    <source>
        <dbReference type="ARBA" id="ARBA00009437"/>
    </source>
</evidence>
<dbReference type="HOGENOM" id="CLU_039613_6_2_9"/>
<organism evidence="6 7">
    <name type="scientific">Megasphaera micronuciformis F0359</name>
    <dbReference type="NCBI Taxonomy" id="706434"/>
    <lineage>
        <taxon>Bacteria</taxon>
        <taxon>Bacillati</taxon>
        <taxon>Bacillota</taxon>
        <taxon>Negativicutes</taxon>
        <taxon>Veillonellales</taxon>
        <taxon>Veillonellaceae</taxon>
        <taxon>Megasphaera</taxon>
    </lineage>
</organism>
<dbReference type="InterPro" id="IPR005119">
    <property type="entry name" value="LysR_subst-bd"/>
</dbReference>
<dbReference type="PANTHER" id="PTHR30346:SF28">
    <property type="entry name" value="HTH-TYPE TRANSCRIPTIONAL REGULATOR CYNR"/>
    <property type="match status" value="1"/>
</dbReference>
<comment type="caution">
    <text evidence="6">The sequence shown here is derived from an EMBL/GenBank/DDBJ whole genome shotgun (WGS) entry which is preliminary data.</text>
</comment>
<dbReference type="InterPro" id="IPR000847">
    <property type="entry name" value="LysR_HTH_N"/>
</dbReference>
<dbReference type="EMBL" id="AECS01000001">
    <property type="protein sequence ID" value="EFQ05114.1"/>
    <property type="molecule type" value="Genomic_DNA"/>
</dbReference>
<dbReference type="AlphaFoldDB" id="E2Z9D5"/>
<dbReference type="SUPFAM" id="SSF46785">
    <property type="entry name" value="Winged helix' DNA-binding domain"/>
    <property type="match status" value="1"/>
</dbReference>
<keyword evidence="7" id="KW-1185">Reference proteome</keyword>
<dbReference type="PRINTS" id="PR00039">
    <property type="entry name" value="HTHLYSR"/>
</dbReference>
<evidence type="ECO:0000259" key="5">
    <source>
        <dbReference type="PROSITE" id="PS50931"/>
    </source>
</evidence>
<evidence type="ECO:0000256" key="2">
    <source>
        <dbReference type="ARBA" id="ARBA00023015"/>
    </source>
</evidence>
<comment type="similarity">
    <text evidence="1">Belongs to the LysR transcriptional regulatory family.</text>
</comment>
<feature type="domain" description="HTH lysR-type" evidence="5">
    <location>
        <begin position="6"/>
        <end position="63"/>
    </location>
</feature>
<name>E2Z9D5_9FIRM</name>
<dbReference type="GO" id="GO:0032993">
    <property type="term" value="C:protein-DNA complex"/>
    <property type="evidence" value="ECO:0007669"/>
    <property type="project" value="TreeGrafter"/>
</dbReference>
<keyword evidence="3" id="KW-0238">DNA-binding</keyword>
<evidence type="ECO:0000313" key="6">
    <source>
        <dbReference type="EMBL" id="EFQ05114.1"/>
    </source>
</evidence>
<evidence type="ECO:0000256" key="3">
    <source>
        <dbReference type="ARBA" id="ARBA00023125"/>
    </source>
</evidence>
<evidence type="ECO:0000256" key="4">
    <source>
        <dbReference type="ARBA" id="ARBA00023163"/>
    </source>
</evidence>
<keyword evidence="4" id="KW-0804">Transcription</keyword>
<dbReference type="InterPro" id="IPR036388">
    <property type="entry name" value="WH-like_DNA-bd_sf"/>
</dbReference>
<proteinExistence type="inferred from homology"/>
<reference evidence="6 7" key="1">
    <citation type="submission" date="2010-08" db="EMBL/GenBank/DDBJ databases">
        <authorList>
            <person name="Weinstock G."/>
            <person name="Sodergren E."/>
            <person name="Clifton S."/>
            <person name="Fulton L."/>
            <person name="Fulton B."/>
            <person name="Courtney L."/>
            <person name="Fronick C."/>
            <person name="Harrison M."/>
            <person name="Strong C."/>
            <person name="Farmer C."/>
            <person name="Delahaunty K."/>
            <person name="Markovic C."/>
            <person name="Hall O."/>
            <person name="Minx P."/>
            <person name="Tomlinson C."/>
            <person name="Mitreva M."/>
            <person name="Hou S."/>
            <person name="Chen J."/>
            <person name="Wollam A."/>
            <person name="Pepin K.H."/>
            <person name="Johnson M."/>
            <person name="Bhonagiri V."/>
            <person name="Zhang X."/>
            <person name="Suruliraj S."/>
            <person name="Warren W."/>
            <person name="Chinwalla A."/>
            <person name="Mardis E.R."/>
            <person name="Wilson R.K."/>
        </authorList>
    </citation>
    <scope>NUCLEOTIDE SEQUENCE [LARGE SCALE GENOMIC DNA]</scope>
    <source>
        <strain evidence="6 7">F0359</strain>
    </source>
</reference>
<dbReference type="Gene3D" id="1.10.10.10">
    <property type="entry name" value="Winged helix-like DNA-binding domain superfamily/Winged helix DNA-binding domain"/>
    <property type="match status" value="1"/>
</dbReference>
<keyword evidence="2" id="KW-0805">Transcription regulation</keyword>